<dbReference type="Proteomes" id="UP000028194">
    <property type="component" value="Chromosome"/>
</dbReference>
<gene>
    <name evidence="1" type="ORF">NTE_02113</name>
</gene>
<dbReference type="HOGENOM" id="CLU_2695534_0_0_2"/>
<dbReference type="STRING" id="1459636.NTE_02113"/>
<dbReference type="KEGG" id="nev:NTE_02113"/>
<dbReference type="AlphaFoldDB" id="A0A075MSN8"/>
<organism evidence="1 2">
    <name type="scientific">Candidatus Nitrososphaera evergladensis SR1</name>
    <dbReference type="NCBI Taxonomy" id="1459636"/>
    <lineage>
        <taxon>Archaea</taxon>
        <taxon>Nitrososphaerota</taxon>
        <taxon>Nitrososphaeria</taxon>
        <taxon>Nitrososphaerales</taxon>
        <taxon>Nitrososphaeraceae</taxon>
        <taxon>Nitrososphaera</taxon>
    </lineage>
</organism>
<accession>A0A075MSN8</accession>
<keyword evidence="2" id="KW-1185">Reference proteome</keyword>
<dbReference type="EMBL" id="CP007174">
    <property type="protein sequence ID" value="AIF84168.1"/>
    <property type="molecule type" value="Genomic_DNA"/>
</dbReference>
<proteinExistence type="predicted"/>
<name>A0A075MSN8_9ARCH</name>
<reference evidence="1 2" key="1">
    <citation type="journal article" date="2014" name="PLoS ONE">
        <title>Genome Sequence of Candidatus Nitrososphaera evergladensis from Group I.1b Enriched from Everglades Soil Reveals Novel Genomic Features of the Ammonia-Oxidizing Archaea.</title>
        <authorList>
            <person name="Zhalnina K.V."/>
            <person name="Dias R."/>
            <person name="Leonard M.T."/>
            <person name="Dorr de Quadros P."/>
            <person name="Camargo F.A."/>
            <person name="Drew J.C."/>
            <person name="Farmerie W.G."/>
            <person name="Daroub S.H."/>
            <person name="Triplett E.W."/>
        </authorList>
    </citation>
    <scope>NUCLEOTIDE SEQUENCE [LARGE SCALE GENOMIC DNA]</scope>
    <source>
        <strain evidence="1 2">SR1</strain>
    </source>
</reference>
<protein>
    <submittedName>
        <fullName evidence="1">Uncharacterized protein</fullName>
    </submittedName>
</protein>
<sequence>MTIERVSSARGRNDKPDFRVKVSYRKGKTRGTIAWPATILDAWGYPEYLVFAGNGDGSAIVRPVAKEKVGVTE</sequence>
<evidence type="ECO:0000313" key="1">
    <source>
        <dbReference type="EMBL" id="AIF84168.1"/>
    </source>
</evidence>
<evidence type="ECO:0000313" key="2">
    <source>
        <dbReference type="Proteomes" id="UP000028194"/>
    </source>
</evidence>